<keyword evidence="3" id="KW-1185">Reference proteome</keyword>
<dbReference type="PANTHER" id="PTHR33130:SF43">
    <property type="entry name" value="OS01G0688600 PROTEIN"/>
    <property type="match status" value="1"/>
</dbReference>
<dbReference type="EMBL" id="NMUH01002923">
    <property type="protein sequence ID" value="MQM02822.1"/>
    <property type="molecule type" value="Genomic_DNA"/>
</dbReference>
<evidence type="ECO:0000313" key="3">
    <source>
        <dbReference type="Proteomes" id="UP000652761"/>
    </source>
</evidence>
<dbReference type="AlphaFoldDB" id="A0A843VZC2"/>
<reference evidence="2" key="1">
    <citation type="submission" date="2017-07" db="EMBL/GenBank/DDBJ databases">
        <title>Taro Niue Genome Assembly and Annotation.</title>
        <authorList>
            <person name="Atibalentja N."/>
            <person name="Keating K."/>
            <person name="Fields C.J."/>
        </authorList>
    </citation>
    <scope>NUCLEOTIDE SEQUENCE</scope>
    <source>
        <strain evidence="2">Niue_2</strain>
        <tissue evidence="2">Leaf</tissue>
    </source>
</reference>
<organism evidence="2 3">
    <name type="scientific">Colocasia esculenta</name>
    <name type="common">Wild taro</name>
    <name type="synonym">Arum esculentum</name>
    <dbReference type="NCBI Taxonomy" id="4460"/>
    <lineage>
        <taxon>Eukaryota</taxon>
        <taxon>Viridiplantae</taxon>
        <taxon>Streptophyta</taxon>
        <taxon>Embryophyta</taxon>
        <taxon>Tracheophyta</taxon>
        <taxon>Spermatophyta</taxon>
        <taxon>Magnoliopsida</taxon>
        <taxon>Liliopsida</taxon>
        <taxon>Araceae</taxon>
        <taxon>Aroideae</taxon>
        <taxon>Colocasieae</taxon>
        <taxon>Colocasia</taxon>
    </lineage>
</organism>
<dbReference type="OrthoDB" id="769821at2759"/>
<feature type="compositionally biased region" description="Low complexity" evidence="1">
    <location>
        <begin position="93"/>
        <end position="102"/>
    </location>
</feature>
<dbReference type="PANTHER" id="PTHR33130">
    <property type="entry name" value="PUTATIVE (DUF1639)-RELATED"/>
    <property type="match status" value="1"/>
</dbReference>
<name>A0A843VZC2_COLES</name>
<comment type="caution">
    <text evidence="2">The sequence shown here is derived from an EMBL/GenBank/DDBJ whole genome shotgun (WGS) entry which is preliminary data.</text>
</comment>
<feature type="region of interest" description="Disordered" evidence="1">
    <location>
        <begin position="78"/>
        <end position="130"/>
    </location>
</feature>
<feature type="compositionally biased region" description="Basic and acidic residues" evidence="1">
    <location>
        <begin position="104"/>
        <end position="114"/>
    </location>
</feature>
<dbReference type="Pfam" id="PF07797">
    <property type="entry name" value="DUF1639"/>
    <property type="match status" value="1"/>
</dbReference>
<accession>A0A843VZC2</accession>
<proteinExistence type="predicted"/>
<dbReference type="Proteomes" id="UP000652761">
    <property type="component" value="Unassembled WGS sequence"/>
</dbReference>
<evidence type="ECO:0000256" key="1">
    <source>
        <dbReference type="SAM" id="MobiDB-lite"/>
    </source>
</evidence>
<protein>
    <submittedName>
        <fullName evidence="2">Uncharacterized protein</fullName>
    </submittedName>
</protein>
<gene>
    <name evidence="2" type="ORF">Taro_035593</name>
</gene>
<evidence type="ECO:0000313" key="2">
    <source>
        <dbReference type="EMBL" id="MQM02822.1"/>
    </source>
</evidence>
<sequence>MAMTIELSESQMPRPLPVPTFSAPFAAPSLRWACKKRLRCFNPDAAAALRLAYSPDFGRPPARQFDLARLPQLAAAAAAAHSRSPSLPPRSPPSTKSPIRIPASRREEDVREEPPDLSSGAREAGELGSGGEAVGWCLRSRTRCGDGTGSEKKTTKRRKVELWVSLSRDEIEGDFLSMTGSKPPRRHRRGGSKAVSNHLLKGIFPGSCLPTFITADRYKVPENSDPRKLELIR</sequence>
<dbReference type="InterPro" id="IPR012438">
    <property type="entry name" value="DUF1639"/>
</dbReference>